<comment type="caution">
    <text evidence="1">The sequence shown here is derived from an EMBL/GenBank/DDBJ whole genome shotgun (WGS) entry which is preliminary data.</text>
</comment>
<reference evidence="1" key="1">
    <citation type="submission" date="2017-08" db="EMBL/GenBank/DDBJ databases">
        <authorList>
            <person name="Polle J.E."/>
            <person name="Barry K."/>
            <person name="Cushman J."/>
            <person name="Schmutz J."/>
            <person name="Tran D."/>
            <person name="Hathwaick L.T."/>
            <person name="Yim W.C."/>
            <person name="Jenkins J."/>
            <person name="Mckie-Krisberg Z.M."/>
            <person name="Prochnik S."/>
            <person name="Lindquist E."/>
            <person name="Dockter R.B."/>
            <person name="Adam C."/>
            <person name="Molina H."/>
            <person name="Bunkerborg J."/>
            <person name="Jin E."/>
            <person name="Buchheim M."/>
            <person name="Magnuson J."/>
        </authorList>
    </citation>
    <scope>NUCLEOTIDE SEQUENCE</scope>
    <source>
        <strain evidence="1">CCAP 19/18</strain>
    </source>
</reference>
<dbReference type="InterPro" id="IPR055323">
    <property type="entry name" value="C57A10.07/YOR238W"/>
</dbReference>
<sequence>MLPYLQHRQGQVGHTGETLVTLPTASPTPVAPHPVHKHTHIRQPVLKRVIQAVMLLCVLVPFWMLSRHVEIRVGGSRGSTTSAGVGGRRMLGRVLPPAGEHLKRLVLVAGHAVYVGKDYSVAAHESSWFLENYQKVPGEAQSFLDHIRLGIQEAAADPEAMLLFSGGQTRREAGPRSEGLSYWIVAEAADWFNVTGDVRSRTFTEEHARDSFENLLFSICRFYELSGHYPEAITVVSYNLKRDRFKGLHRMALHYPEERFKFIGTELPVAAKGALEGEARTVAAFKNEPYGCGGDLLLKRLRRDPFAVGAPHAPSRCPDLTGLINWCSPYLYSGRLPWA</sequence>
<dbReference type="Proteomes" id="UP000815325">
    <property type="component" value="Unassembled WGS sequence"/>
</dbReference>
<keyword evidence="2" id="KW-1185">Reference proteome</keyword>
<dbReference type="EMBL" id="MU069662">
    <property type="protein sequence ID" value="KAF5836388.1"/>
    <property type="molecule type" value="Genomic_DNA"/>
</dbReference>
<evidence type="ECO:0008006" key="3">
    <source>
        <dbReference type="Google" id="ProtNLM"/>
    </source>
</evidence>
<gene>
    <name evidence="1" type="ORF">DUNSADRAFT_6024</name>
</gene>
<protein>
    <recommendedName>
        <fullName evidence="3">DUF218 domain-containing protein</fullName>
    </recommendedName>
</protein>
<evidence type="ECO:0000313" key="2">
    <source>
        <dbReference type="Proteomes" id="UP000815325"/>
    </source>
</evidence>
<accession>A0ABQ7GP62</accession>
<dbReference type="PANTHER" id="PTHR28110:SF1">
    <property type="entry name" value="TRANSMEMBRANE PROTEIN"/>
    <property type="match status" value="1"/>
</dbReference>
<evidence type="ECO:0000313" key="1">
    <source>
        <dbReference type="EMBL" id="KAF5836388.1"/>
    </source>
</evidence>
<organism evidence="1 2">
    <name type="scientific">Dunaliella salina</name>
    <name type="common">Green alga</name>
    <name type="synonym">Protococcus salinus</name>
    <dbReference type="NCBI Taxonomy" id="3046"/>
    <lineage>
        <taxon>Eukaryota</taxon>
        <taxon>Viridiplantae</taxon>
        <taxon>Chlorophyta</taxon>
        <taxon>core chlorophytes</taxon>
        <taxon>Chlorophyceae</taxon>
        <taxon>CS clade</taxon>
        <taxon>Chlamydomonadales</taxon>
        <taxon>Dunaliellaceae</taxon>
        <taxon>Dunaliella</taxon>
    </lineage>
</organism>
<name>A0ABQ7GP62_DUNSA</name>
<proteinExistence type="predicted"/>
<dbReference type="PANTHER" id="PTHR28110">
    <property type="entry name" value="TRANSMEMBRANE PROTEIN"/>
    <property type="match status" value="1"/>
</dbReference>